<comment type="similarity">
    <text evidence="1">Belongs to the SCO1/2 family.</text>
</comment>
<organism evidence="7 8">
    <name type="scientific">Brevifollis gellanilyticus</name>
    <dbReference type="NCBI Taxonomy" id="748831"/>
    <lineage>
        <taxon>Bacteria</taxon>
        <taxon>Pseudomonadati</taxon>
        <taxon>Verrucomicrobiota</taxon>
        <taxon>Verrucomicrobiia</taxon>
        <taxon>Verrucomicrobiales</taxon>
        <taxon>Verrucomicrobiaceae</taxon>
    </lineage>
</organism>
<feature type="binding site" evidence="3">
    <location>
        <position position="104"/>
    </location>
    <ligand>
        <name>Cu cation</name>
        <dbReference type="ChEBI" id="CHEBI:23378"/>
    </ligand>
</feature>
<dbReference type="Proteomes" id="UP000321577">
    <property type="component" value="Unassembled WGS sequence"/>
</dbReference>
<keyword evidence="5" id="KW-0812">Transmembrane</keyword>
<evidence type="ECO:0000313" key="8">
    <source>
        <dbReference type="Proteomes" id="UP000321577"/>
    </source>
</evidence>
<keyword evidence="4" id="KW-1015">Disulfide bond</keyword>
<gene>
    <name evidence="7" type="ORF">BGE01nite_10690</name>
</gene>
<protein>
    <recommendedName>
        <fullName evidence="6">Thioredoxin domain-containing protein</fullName>
    </recommendedName>
</protein>
<evidence type="ECO:0000313" key="7">
    <source>
        <dbReference type="EMBL" id="GEP41778.1"/>
    </source>
</evidence>
<keyword evidence="5" id="KW-1133">Transmembrane helix</keyword>
<feature type="binding site" evidence="3">
    <location>
        <position position="100"/>
    </location>
    <ligand>
        <name>Cu cation</name>
        <dbReference type="ChEBI" id="CHEBI:23378"/>
    </ligand>
</feature>
<dbReference type="RefSeq" id="WP_146849235.1">
    <property type="nucleotide sequence ID" value="NZ_BKAG01000005.1"/>
</dbReference>
<dbReference type="Gene3D" id="3.40.30.10">
    <property type="entry name" value="Glutaredoxin"/>
    <property type="match status" value="1"/>
</dbReference>
<keyword evidence="2 3" id="KW-0186">Copper</keyword>
<keyword evidence="8" id="KW-1185">Reference proteome</keyword>
<dbReference type="OrthoDB" id="9811998at2"/>
<dbReference type="AlphaFoldDB" id="A0A512M4W9"/>
<accession>A0A512M4W9</accession>
<dbReference type="InterPro" id="IPR036249">
    <property type="entry name" value="Thioredoxin-like_sf"/>
</dbReference>
<dbReference type="InterPro" id="IPR003782">
    <property type="entry name" value="SCO1/SenC"/>
</dbReference>
<sequence length="245" mass="28296">MSAAPSANPPEKRPINPWTFWIPIIMIVLGVAVLYNYLIFSSIQKKEDKITLADGTVLRRPPFMGRLEKDMEFTERNGQKVHLADLKGKVIIASWVFTRCPRGCAGVIAKLKKLYDEFGGNPGIQFVSFTLDPEDTPEMMQKFARGIDIKDTDHWWFLNGEKDVVRNFMTFSLKFRPVQDLPEADRLTPDDKYIHDLRVAIVDHQGHVRGLYDVMNGDADTQKFYDELIRTELRYFLEEQKKGQP</sequence>
<dbReference type="SUPFAM" id="SSF52833">
    <property type="entry name" value="Thioredoxin-like"/>
    <property type="match status" value="1"/>
</dbReference>
<feature type="domain" description="Thioredoxin" evidence="6">
    <location>
        <begin position="62"/>
        <end position="234"/>
    </location>
</feature>
<dbReference type="PROSITE" id="PS51352">
    <property type="entry name" value="THIOREDOXIN_2"/>
    <property type="match status" value="1"/>
</dbReference>
<feature type="binding site" evidence="3">
    <location>
        <position position="195"/>
    </location>
    <ligand>
        <name>Cu cation</name>
        <dbReference type="ChEBI" id="CHEBI:23378"/>
    </ligand>
</feature>
<dbReference type="CDD" id="cd02968">
    <property type="entry name" value="SCO"/>
    <property type="match status" value="1"/>
</dbReference>
<feature type="transmembrane region" description="Helical" evidence="5">
    <location>
        <begin position="20"/>
        <end position="40"/>
    </location>
</feature>
<keyword evidence="3" id="KW-0479">Metal-binding</keyword>
<feature type="disulfide bond" description="Redox-active" evidence="4">
    <location>
        <begin position="100"/>
        <end position="104"/>
    </location>
</feature>
<evidence type="ECO:0000256" key="3">
    <source>
        <dbReference type="PIRSR" id="PIRSR603782-1"/>
    </source>
</evidence>
<dbReference type="PANTHER" id="PTHR12151:SF25">
    <property type="entry name" value="LINALOOL DEHYDRATASE_ISOMERASE DOMAIN-CONTAINING PROTEIN"/>
    <property type="match status" value="1"/>
</dbReference>
<dbReference type="Pfam" id="PF02630">
    <property type="entry name" value="SCO1-SenC"/>
    <property type="match status" value="1"/>
</dbReference>
<evidence type="ECO:0000256" key="5">
    <source>
        <dbReference type="SAM" id="Phobius"/>
    </source>
</evidence>
<dbReference type="InterPro" id="IPR013766">
    <property type="entry name" value="Thioredoxin_domain"/>
</dbReference>
<keyword evidence="5" id="KW-0472">Membrane</keyword>
<reference evidence="7 8" key="1">
    <citation type="submission" date="2019-07" db="EMBL/GenBank/DDBJ databases">
        <title>Whole genome shotgun sequence of Brevifollis gellanilyticus NBRC 108608.</title>
        <authorList>
            <person name="Hosoyama A."/>
            <person name="Uohara A."/>
            <person name="Ohji S."/>
            <person name="Ichikawa N."/>
        </authorList>
    </citation>
    <scope>NUCLEOTIDE SEQUENCE [LARGE SCALE GENOMIC DNA]</scope>
    <source>
        <strain evidence="7 8">NBRC 108608</strain>
    </source>
</reference>
<dbReference type="EMBL" id="BKAG01000005">
    <property type="protein sequence ID" value="GEP41778.1"/>
    <property type="molecule type" value="Genomic_DNA"/>
</dbReference>
<dbReference type="GO" id="GO:0046872">
    <property type="term" value="F:metal ion binding"/>
    <property type="evidence" value="ECO:0007669"/>
    <property type="project" value="UniProtKB-KW"/>
</dbReference>
<proteinExistence type="inferred from homology"/>
<comment type="caution">
    <text evidence="7">The sequence shown here is derived from an EMBL/GenBank/DDBJ whole genome shotgun (WGS) entry which is preliminary data.</text>
</comment>
<evidence type="ECO:0000256" key="1">
    <source>
        <dbReference type="ARBA" id="ARBA00010996"/>
    </source>
</evidence>
<evidence type="ECO:0000256" key="4">
    <source>
        <dbReference type="PIRSR" id="PIRSR603782-2"/>
    </source>
</evidence>
<evidence type="ECO:0000259" key="6">
    <source>
        <dbReference type="PROSITE" id="PS51352"/>
    </source>
</evidence>
<name>A0A512M4W9_9BACT</name>
<dbReference type="PANTHER" id="PTHR12151">
    <property type="entry name" value="ELECTRON TRANSPORT PROTIN SCO1/SENC FAMILY MEMBER"/>
    <property type="match status" value="1"/>
</dbReference>
<evidence type="ECO:0000256" key="2">
    <source>
        <dbReference type="ARBA" id="ARBA00023008"/>
    </source>
</evidence>